<dbReference type="AlphaFoldDB" id="A0A1B0G0I7"/>
<evidence type="ECO:0000313" key="3">
    <source>
        <dbReference type="Proteomes" id="UP000092444"/>
    </source>
</evidence>
<accession>A0A1B0G0I7</accession>
<dbReference type="Proteomes" id="UP000092444">
    <property type="component" value="Unassembled WGS sequence"/>
</dbReference>
<protein>
    <submittedName>
        <fullName evidence="2">Uncharacterized protein</fullName>
    </submittedName>
</protein>
<keyword evidence="1" id="KW-1133">Transmembrane helix</keyword>
<feature type="transmembrane region" description="Helical" evidence="1">
    <location>
        <begin position="53"/>
        <end position="73"/>
    </location>
</feature>
<proteinExistence type="predicted"/>
<keyword evidence="1" id="KW-0812">Transmembrane</keyword>
<organism evidence="2 3">
    <name type="scientific">Glossina morsitans morsitans</name>
    <name type="common">Savannah tsetse fly</name>
    <dbReference type="NCBI Taxonomy" id="37546"/>
    <lineage>
        <taxon>Eukaryota</taxon>
        <taxon>Metazoa</taxon>
        <taxon>Ecdysozoa</taxon>
        <taxon>Arthropoda</taxon>
        <taxon>Hexapoda</taxon>
        <taxon>Insecta</taxon>
        <taxon>Pterygota</taxon>
        <taxon>Neoptera</taxon>
        <taxon>Endopterygota</taxon>
        <taxon>Diptera</taxon>
        <taxon>Brachycera</taxon>
        <taxon>Muscomorpha</taxon>
        <taxon>Hippoboscoidea</taxon>
        <taxon>Glossinidae</taxon>
        <taxon>Glossina</taxon>
    </lineage>
</organism>
<keyword evidence="1" id="KW-0472">Membrane</keyword>
<name>A0A1B0G0I7_GLOMM</name>
<evidence type="ECO:0000313" key="2">
    <source>
        <dbReference type="EnsemblMetazoa" id="GMOY006756-PA"/>
    </source>
</evidence>
<sequence>MKCFWGNHARHFHENKCRNSIHNRQDVAFFGYLFIGELNALSEGSVCFLVDELFISASMVACIAGLRFAYVTVNCLPSPVTMR</sequence>
<dbReference type="EMBL" id="CCAG010014980">
    <property type="status" value="NOT_ANNOTATED_CDS"/>
    <property type="molecule type" value="Genomic_DNA"/>
</dbReference>
<keyword evidence="3" id="KW-1185">Reference proteome</keyword>
<dbReference type="VEuPathDB" id="VectorBase:GMOY006756"/>
<reference evidence="2" key="1">
    <citation type="submission" date="2020-05" db="UniProtKB">
        <authorList>
            <consortium name="EnsemblMetazoa"/>
        </authorList>
    </citation>
    <scope>IDENTIFICATION</scope>
    <source>
        <strain evidence="2">Yale</strain>
    </source>
</reference>
<dbReference type="EnsemblMetazoa" id="GMOY006756-RA">
    <property type="protein sequence ID" value="GMOY006756-PA"/>
    <property type="gene ID" value="GMOY006756"/>
</dbReference>
<evidence type="ECO:0000256" key="1">
    <source>
        <dbReference type="SAM" id="Phobius"/>
    </source>
</evidence>